<reference evidence="7 8" key="1">
    <citation type="journal article" date="2023" name="BMC Biol.">
        <title>The compact genome of the sponge Oopsacas minuta (Hexactinellida) is lacking key metazoan core genes.</title>
        <authorList>
            <person name="Santini S."/>
            <person name="Schenkelaars Q."/>
            <person name="Jourda C."/>
            <person name="Duchesne M."/>
            <person name="Belahbib H."/>
            <person name="Rocher C."/>
            <person name="Selva M."/>
            <person name="Riesgo A."/>
            <person name="Vervoort M."/>
            <person name="Leys S.P."/>
            <person name="Kodjabachian L."/>
            <person name="Le Bivic A."/>
            <person name="Borchiellini C."/>
            <person name="Claverie J.M."/>
            <person name="Renard E."/>
        </authorList>
    </citation>
    <scope>NUCLEOTIDE SEQUENCE [LARGE SCALE GENOMIC DNA]</scope>
    <source>
        <strain evidence="7">SPO-2</strain>
    </source>
</reference>
<dbReference type="InterPro" id="IPR014352">
    <property type="entry name" value="FERM/acyl-CoA-bd_prot_sf"/>
</dbReference>
<keyword evidence="8" id="KW-1185">Reference proteome</keyword>
<dbReference type="SUPFAM" id="SSF57850">
    <property type="entry name" value="RING/U-box"/>
    <property type="match status" value="1"/>
</dbReference>
<dbReference type="AlphaFoldDB" id="A0AAV7JNL7"/>
<dbReference type="InterPro" id="IPR011993">
    <property type="entry name" value="PH-like_dom_sf"/>
</dbReference>
<keyword evidence="1" id="KW-0479">Metal-binding</keyword>
<dbReference type="SUPFAM" id="SSF47031">
    <property type="entry name" value="Second domain of FERM"/>
    <property type="match status" value="1"/>
</dbReference>
<sequence>MNTVQVRLPNSVLLEEVCTRDVSGIEFLESVCKRLGVYETDFFGLKRLKKGNSYWLFLRRPLFDQIHNKNSRIMLCVKRFVDPSKIQQTTTKRMYYHELKDKIRIGDITLEEKYIAKAGALMCRLEKLSGEVRAGRSAVITRFFPEQVWSQNLSWDINQQLKQLEGKSDKEIMGQYLQIVSQARGYGLYTFSADIQYNRDIILTIGNGSITLSDRNTAVIHNLMSIQDIMEISYTEKKLTITSKKKDTNGDHMTLCTRFCSRKLTREIFRCLTEHHVFVCQRSVPEGILFHRYKPSRIGLNKGSYFLFNLIRTQEESYAYHWTRLHRMDEGTQLQLEDSTLSYGKDNDDVMELDMSDLKRSNSGITDSSLDSTLNGLDISKISVEGGEKRIKQEYCKICYANRVKTVFCPCGHSVSCISCAKLVNTCPICRKSIAYKQTIFTV</sequence>
<protein>
    <submittedName>
        <fullName evidence="7">E3 ubiquitin-protein ligase MYLIP-like</fullName>
    </submittedName>
</protein>
<dbReference type="Gene3D" id="1.10.1170.10">
    <property type="entry name" value="Inhibitor Of Apoptosis Protein (2mihbC-IAP-1), Chain A"/>
    <property type="match status" value="1"/>
</dbReference>
<dbReference type="InterPro" id="IPR019748">
    <property type="entry name" value="FERM_central"/>
</dbReference>
<dbReference type="PANTHER" id="PTHR23280:SF21">
    <property type="entry name" value="PROTEIN 4.1 HOMOLOG"/>
    <property type="match status" value="1"/>
</dbReference>
<accession>A0AAV7JNL7</accession>
<name>A0AAV7JNL7_9METZ</name>
<dbReference type="GO" id="GO:0005856">
    <property type="term" value="C:cytoskeleton"/>
    <property type="evidence" value="ECO:0007669"/>
    <property type="project" value="TreeGrafter"/>
</dbReference>
<keyword evidence="3" id="KW-0862">Zinc</keyword>
<dbReference type="InterPro" id="IPR001841">
    <property type="entry name" value="Znf_RING"/>
</dbReference>
<dbReference type="InterPro" id="IPR019749">
    <property type="entry name" value="Band_41_domain"/>
</dbReference>
<keyword evidence="2 4" id="KW-0863">Zinc-finger</keyword>
<evidence type="ECO:0000256" key="3">
    <source>
        <dbReference type="ARBA" id="ARBA00022833"/>
    </source>
</evidence>
<dbReference type="FunFam" id="1.10.1170.10:FF:000002">
    <property type="entry name" value="Baculoviral IAP repeat containing 7"/>
    <property type="match status" value="1"/>
</dbReference>
<gene>
    <name evidence="7" type="ORF">LOD99_7571</name>
</gene>
<dbReference type="EMBL" id="JAKMXF010000310">
    <property type="protein sequence ID" value="KAI6650520.1"/>
    <property type="molecule type" value="Genomic_DNA"/>
</dbReference>
<dbReference type="Pfam" id="PF09379">
    <property type="entry name" value="FERM_N"/>
    <property type="match status" value="1"/>
</dbReference>
<dbReference type="Pfam" id="PF00373">
    <property type="entry name" value="FERM_M"/>
    <property type="match status" value="1"/>
</dbReference>
<dbReference type="Gene3D" id="1.10.533.10">
    <property type="entry name" value="Death Domain, Fas"/>
    <property type="match status" value="1"/>
</dbReference>
<evidence type="ECO:0000256" key="1">
    <source>
        <dbReference type="ARBA" id="ARBA00022723"/>
    </source>
</evidence>
<evidence type="ECO:0000256" key="2">
    <source>
        <dbReference type="ARBA" id="ARBA00022771"/>
    </source>
</evidence>
<evidence type="ECO:0000313" key="7">
    <source>
        <dbReference type="EMBL" id="KAI6650520.1"/>
    </source>
</evidence>
<dbReference type="SMART" id="SM00295">
    <property type="entry name" value="B41"/>
    <property type="match status" value="1"/>
</dbReference>
<dbReference type="Gene3D" id="3.10.20.90">
    <property type="entry name" value="Phosphatidylinositol 3-kinase Catalytic Subunit, Chain A, domain 1"/>
    <property type="match status" value="1"/>
</dbReference>
<dbReference type="Gene3D" id="1.20.80.10">
    <property type="match status" value="1"/>
</dbReference>
<dbReference type="Proteomes" id="UP001165289">
    <property type="component" value="Unassembled WGS sequence"/>
</dbReference>
<dbReference type="GO" id="GO:0008270">
    <property type="term" value="F:zinc ion binding"/>
    <property type="evidence" value="ECO:0007669"/>
    <property type="project" value="UniProtKB-KW"/>
</dbReference>
<dbReference type="Gene3D" id="2.30.29.30">
    <property type="entry name" value="Pleckstrin-homology domain (PH domain)/Phosphotyrosine-binding domain (PTB)"/>
    <property type="match status" value="1"/>
</dbReference>
<dbReference type="InterPro" id="IPR018979">
    <property type="entry name" value="FERM_N"/>
</dbReference>
<dbReference type="PROSITE" id="PS50089">
    <property type="entry name" value="ZF_RING_2"/>
    <property type="match status" value="1"/>
</dbReference>
<evidence type="ECO:0000259" key="5">
    <source>
        <dbReference type="PROSITE" id="PS50057"/>
    </source>
</evidence>
<dbReference type="Pfam" id="PF13920">
    <property type="entry name" value="zf-C3HC4_3"/>
    <property type="match status" value="1"/>
</dbReference>
<feature type="domain" description="RING-type" evidence="6">
    <location>
        <begin position="396"/>
        <end position="431"/>
    </location>
</feature>
<dbReference type="SUPFAM" id="SSF54236">
    <property type="entry name" value="Ubiquitin-like"/>
    <property type="match status" value="1"/>
</dbReference>
<dbReference type="PROSITE" id="PS50057">
    <property type="entry name" value="FERM_3"/>
    <property type="match status" value="1"/>
</dbReference>
<feature type="domain" description="FERM" evidence="5">
    <location>
        <begin position="2"/>
        <end position="283"/>
    </location>
</feature>
<dbReference type="InterPro" id="IPR018980">
    <property type="entry name" value="FERM_PH-like_C"/>
</dbReference>
<comment type="caution">
    <text evidence="7">The sequence shown here is derived from an EMBL/GenBank/DDBJ whole genome shotgun (WGS) entry which is preliminary data.</text>
</comment>
<dbReference type="SMART" id="SM00184">
    <property type="entry name" value="RING"/>
    <property type="match status" value="1"/>
</dbReference>
<evidence type="ECO:0000313" key="8">
    <source>
        <dbReference type="Proteomes" id="UP001165289"/>
    </source>
</evidence>
<proteinExistence type="predicted"/>
<dbReference type="GO" id="GO:0031032">
    <property type="term" value="P:actomyosin structure organization"/>
    <property type="evidence" value="ECO:0007669"/>
    <property type="project" value="TreeGrafter"/>
</dbReference>
<dbReference type="InterPro" id="IPR011029">
    <property type="entry name" value="DEATH-like_dom_sf"/>
</dbReference>
<evidence type="ECO:0000259" key="6">
    <source>
        <dbReference type="PROSITE" id="PS50089"/>
    </source>
</evidence>
<organism evidence="7 8">
    <name type="scientific">Oopsacas minuta</name>
    <dbReference type="NCBI Taxonomy" id="111878"/>
    <lineage>
        <taxon>Eukaryota</taxon>
        <taxon>Metazoa</taxon>
        <taxon>Porifera</taxon>
        <taxon>Hexactinellida</taxon>
        <taxon>Hexasterophora</taxon>
        <taxon>Lyssacinosida</taxon>
        <taxon>Leucopsacidae</taxon>
        <taxon>Oopsacas</taxon>
    </lineage>
</organism>
<dbReference type="InterPro" id="IPR000299">
    <property type="entry name" value="FERM_domain"/>
</dbReference>
<dbReference type="InterPro" id="IPR035963">
    <property type="entry name" value="FERM_2"/>
</dbReference>
<dbReference type="InterPro" id="IPR029071">
    <property type="entry name" value="Ubiquitin-like_domsf"/>
</dbReference>
<evidence type="ECO:0000256" key="4">
    <source>
        <dbReference type="PROSITE-ProRule" id="PRU00175"/>
    </source>
</evidence>
<dbReference type="Pfam" id="PF09380">
    <property type="entry name" value="FERM_C"/>
    <property type="match status" value="1"/>
</dbReference>
<dbReference type="PANTHER" id="PTHR23280">
    <property type="entry name" value="4.1 G PROTEIN"/>
    <property type="match status" value="1"/>
</dbReference>